<dbReference type="Proteomes" id="UP001652620">
    <property type="component" value="Chromosome 1"/>
</dbReference>
<feature type="domain" description="CHK kinase-like" evidence="1">
    <location>
        <begin position="136"/>
        <end position="335"/>
    </location>
</feature>
<organism evidence="2 3">
    <name type="scientific">Bactrocera dorsalis</name>
    <name type="common">Oriental fruit fly</name>
    <name type="synonym">Dacus dorsalis</name>
    <dbReference type="NCBI Taxonomy" id="27457"/>
    <lineage>
        <taxon>Eukaryota</taxon>
        <taxon>Metazoa</taxon>
        <taxon>Ecdysozoa</taxon>
        <taxon>Arthropoda</taxon>
        <taxon>Hexapoda</taxon>
        <taxon>Insecta</taxon>
        <taxon>Pterygota</taxon>
        <taxon>Neoptera</taxon>
        <taxon>Endopterygota</taxon>
        <taxon>Diptera</taxon>
        <taxon>Brachycera</taxon>
        <taxon>Muscomorpha</taxon>
        <taxon>Tephritoidea</taxon>
        <taxon>Tephritidae</taxon>
        <taxon>Bactrocera</taxon>
        <taxon>Bactrocera</taxon>
    </lineage>
</organism>
<keyword evidence="2" id="KW-1185">Reference proteome</keyword>
<dbReference type="PANTHER" id="PTHR11012:SF59">
    <property type="entry name" value="CHK KINASE-LIKE DOMAIN-CONTAINING PROTEIN-RELATED"/>
    <property type="match status" value="1"/>
</dbReference>
<dbReference type="PANTHER" id="PTHR11012">
    <property type="entry name" value="PROTEIN KINASE-LIKE DOMAIN-CONTAINING"/>
    <property type="match status" value="1"/>
</dbReference>
<dbReference type="RefSeq" id="XP_049302512.1">
    <property type="nucleotide sequence ID" value="XM_049446555.1"/>
</dbReference>
<sequence>MTELDKSSPSTAKKLLTNAECQQILAKACGMESKWQLEDFLLTPADNANGYLGEYYHLLVRYSVAEPDENKNLTVGREMHELLAFVKRVPQANAEPEKEAIFRKEAGLYVTLLQRLRRYSTVAWSPRCYYARDDLIVLEDLEKLGYALYPRVEACLPEYYLRKVLRALAAQHASSLALEHIEGVCIGDIYPQLDEEITVSHRVPWYTTGLRVIRTLVTSQLEVQPTSVRETIEARFVTAITSVYSMTNASTKYRNVLCHRDIWRGNIFFSDNTVATSNANECPVIFVDYQTARYCPPAIDLIYILFMNLDKATRKAEEIEYLRFYYNYLESDCVANGFAQTAVPLSFSDLLASYGEFQFFGLLYRAIASTILNVPRAFVTNFYVHVERTDAVLKLMEEYPDFGRYMEEQISDILQFLSEESYERTSRF</sequence>
<name>A0ABM3IZU9_BACDO</name>
<accession>A0ABM3IZU9</accession>
<evidence type="ECO:0000313" key="3">
    <source>
        <dbReference type="RefSeq" id="XP_049302512.1"/>
    </source>
</evidence>
<proteinExistence type="predicted"/>
<dbReference type="Pfam" id="PF02958">
    <property type="entry name" value="EcKL"/>
    <property type="match status" value="1"/>
</dbReference>
<evidence type="ECO:0000313" key="2">
    <source>
        <dbReference type="Proteomes" id="UP001652620"/>
    </source>
</evidence>
<reference evidence="3" key="2">
    <citation type="submission" date="2025-08" db="UniProtKB">
        <authorList>
            <consortium name="RefSeq"/>
        </authorList>
    </citation>
    <scope>IDENTIFICATION</scope>
    <source>
        <tissue evidence="3">Adult</tissue>
    </source>
</reference>
<evidence type="ECO:0000259" key="1">
    <source>
        <dbReference type="SMART" id="SM00587"/>
    </source>
</evidence>
<dbReference type="InterPro" id="IPR004119">
    <property type="entry name" value="EcKL"/>
</dbReference>
<protein>
    <submittedName>
        <fullName evidence="3">Uncharacterized protein LOC125775785</fullName>
    </submittedName>
</protein>
<gene>
    <name evidence="3" type="primary">LOC125775785</name>
</gene>
<dbReference type="InterPro" id="IPR011009">
    <property type="entry name" value="Kinase-like_dom_sf"/>
</dbReference>
<dbReference type="Gene3D" id="3.90.1200.10">
    <property type="match status" value="1"/>
</dbReference>
<dbReference type="SMART" id="SM00587">
    <property type="entry name" value="CHK"/>
    <property type="match status" value="1"/>
</dbReference>
<dbReference type="GeneID" id="125775785"/>
<dbReference type="SUPFAM" id="SSF56112">
    <property type="entry name" value="Protein kinase-like (PK-like)"/>
    <property type="match status" value="1"/>
</dbReference>
<dbReference type="InterPro" id="IPR015897">
    <property type="entry name" value="CHK_kinase-like"/>
</dbReference>
<reference evidence="2" key="1">
    <citation type="submission" date="2025-05" db="UniProtKB">
        <authorList>
            <consortium name="RefSeq"/>
        </authorList>
    </citation>
    <scope>NUCLEOTIDE SEQUENCE [LARGE SCALE GENOMIC DNA]</scope>
</reference>